<evidence type="ECO:0000256" key="2">
    <source>
        <dbReference type="ARBA" id="ARBA00022723"/>
    </source>
</evidence>
<evidence type="ECO:0000259" key="5">
    <source>
        <dbReference type="PROSITE" id="PS51462"/>
    </source>
</evidence>
<keyword evidence="2" id="KW-0479">Metal-binding</keyword>
<evidence type="ECO:0000313" key="6">
    <source>
        <dbReference type="EMBL" id="MES1927944.1"/>
    </source>
</evidence>
<keyword evidence="3 6" id="KW-0378">Hydrolase</keyword>
<dbReference type="Pfam" id="PF00293">
    <property type="entry name" value="NUDIX"/>
    <property type="match status" value="1"/>
</dbReference>
<dbReference type="InterPro" id="IPR020084">
    <property type="entry name" value="NUDIX_hydrolase_CS"/>
</dbReference>
<evidence type="ECO:0000256" key="3">
    <source>
        <dbReference type="ARBA" id="ARBA00022801"/>
    </source>
</evidence>
<organism evidence="6 7">
    <name type="scientific">Salinisphaera dokdonensis CL-ES53</name>
    <dbReference type="NCBI Taxonomy" id="1304272"/>
    <lineage>
        <taxon>Bacteria</taxon>
        <taxon>Pseudomonadati</taxon>
        <taxon>Pseudomonadota</taxon>
        <taxon>Gammaproteobacteria</taxon>
        <taxon>Salinisphaerales</taxon>
        <taxon>Salinisphaeraceae</taxon>
        <taxon>Salinisphaera</taxon>
    </lineage>
</organism>
<dbReference type="Proteomes" id="UP001460888">
    <property type="component" value="Unassembled WGS sequence"/>
</dbReference>
<protein>
    <submittedName>
        <fullName evidence="6">NUDIX hydrolase</fullName>
    </submittedName>
</protein>
<evidence type="ECO:0000313" key="7">
    <source>
        <dbReference type="Proteomes" id="UP001460888"/>
    </source>
</evidence>
<dbReference type="PANTHER" id="PTHR42904:SF12">
    <property type="entry name" value="ADP-RIBOSE PYROPHOSPHATASE-RELATED"/>
    <property type="match status" value="1"/>
</dbReference>
<accession>A0ABV2AWC9</accession>
<dbReference type="InterPro" id="IPR000086">
    <property type="entry name" value="NUDIX_hydrolase_dom"/>
</dbReference>
<proteinExistence type="predicted"/>
<name>A0ABV2AWC9_9GAMM</name>
<dbReference type="RefSeq" id="WP_353108721.1">
    <property type="nucleotide sequence ID" value="NZ_APND01000001.1"/>
</dbReference>
<keyword evidence="4" id="KW-0460">Magnesium</keyword>
<evidence type="ECO:0000256" key="4">
    <source>
        <dbReference type="ARBA" id="ARBA00022842"/>
    </source>
</evidence>
<comment type="caution">
    <text evidence="6">The sequence shown here is derived from an EMBL/GenBank/DDBJ whole genome shotgun (WGS) entry which is preliminary data.</text>
</comment>
<dbReference type="Gene3D" id="3.90.79.10">
    <property type="entry name" value="Nucleoside Triphosphate Pyrophosphohydrolase"/>
    <property type="match status" value="1"/>
</dbReference>
<dbReference type="GO" id="GO:0016787">
    <property type="term" value="F:hydrolase activity"/>
    <property type="evidence" value="ECO:0007669"/>
    <property type="project" value="UniProtKB-KW"/>
</dbReference>
<dbReference type="PROSITE" id="PS00893">
    <property type="entry name" value="NUDIX_BOX"/>
    <property type="match status" value="1"/>
</dbReference>
<dbReference type="EMBL" id="APND01000001">
    <property type="protein sequence ID" value="MES1927944.1"/>
    <property type="molecule type" value="Genomic_DNA"/>
</dbReference>
<dbReference type="SUPFAM" id="SSF55811">
    <property type="entry name" value="Nudix"/>
    <property type="match status" value="1"/>
</dbReference>
<comment type="cofactor">
    <cofactor evidence="1">
        <name>Mg(2+)</name>
        <dbReference type="ChEBI" id="CHEBI:18420"/>
    </cofactor>
</comment>
<gene>
    <name evidence="6" type="ORF">SADO_01775</name>
</gene>
<keyword evidence="7" id="KW-1185">Reference proteome</keyword>
<reference evidence="6 7" key="1">
    <citation type="submission" date="2013-03" db="EMBL/GenBank/DDBJ databases">
        <title>Salinisphaera dokdonensis CL-ES53 Genome Sequencing.</title>
        <authorList>
            <person name="Li C."/>
            <person name="Lai Q."/>
            <person name="Shao Z."/>
        </authorList>
    </citation>
    <scope>NUCLEOTIDE SEQUENCE [LARGE SCALE GENOMIC DNA]</scope>
    <source>
        <strain evidence="6 7">CL-ES53</strain>
    </source>
</reference>
<dbReference type="PANTHER" id="PTHR42904">
    <property type="entry name" value="NUDIX HYDROLASE, NUDC SUBFAMILY"/>
    <property type="match status" value="1"/>
</dbReference>
<evidence type="ECO:0000256" key="1">
    <source>
        <dbReference type="ARBA" id="ARBA00001946"/>
    </source>
</evidence>
<dbReference type="PROSITE" id="PS51462">
    <property type="entry name" value="NUDIX"/>
    <property type="match status" value="1"/>
</dbReference>
<dbReference type="InterPro" id="IPR015797">
    <property type="entry name" value="NUDIX_hydrolase-like_dom_sf"/>
</dbReference>
<sequence length="190" mass="21191">MTDPRRFCPICASALEQREINGFERPICSDPGCGFVFWDNPIPVVAGIVEHEGKLVFARNALWPVGMYGLVTGFLEPRETPEDGVVREVAEELGIDTRITTFVGAYGFARKNQLLLAYHLVGEGEITLDPELVDYFHVEKAAAEYWPGGTGLAVRDWLRSQGFDPQPRELPEAVQQWMKAPPRDDSQISG</sequence>
<dbReference type="InterPro" id="IPR050241">
    <property type="entry name" value="NAD-cap_RNA_hydrolase_NudC"/>
</dbReference>
<feature type="domain" description="Nudix hydrolase" evidence="5">
    <location>
        <begin position="40"/>
        <end position="160"/>
    </location>
</feature>